<dbReference type="WBParaSite" id="jg26755">
    <property type="protein sequence ID" value="jg26755"/>
    <property type="gene ID" value="jg26755"/>
</dbReference>
<protein>
    <submittedName>
        <fullName evidence="4">TFIID subunit TAF5 NTD2 domain-containing protein</fullName>
    </submittedName>
</protein>
<organism evidence="3 4">
    <name type="scientific">Ditylenchus dipsaci</name>
    <dbReference type="NCBI Taxonomy" id="166011"/>
    <lineage>
        <taxon>Eukaryota</taxon>
        <taxon>Metazoa</taxon>
        <taxon>Ecdysozoa</taxon>
        <taxon>Nematoda</taxon>
        <taxon>Chromadorea</taxon>
        <taxon>Rhabditida</taxon>
        <taxon>Tylenchina</taxon>
        <taxon>Tylenchomorpha</taxon>
        <taxon>Sphaerularioidea</taxon>
        <taxon>Anguinidae</taxon>
        <taxon>Anguininae</taxon>
        <taxon>Ditylenchus</taxon>
    </lineage>
</organism>
<evidence type="ECO:0000259" key="2">
    <source>
        <dbReference type="Pfam" id="PF04494"/>
    </source>
</evidence>
<proteinExistence type="predicted"/>
<reference evidence="4" key="1">
    <citation type="submission" date="2022-11" db="UniProtKB">
        <authorList>
            <consortium name="WormBaseParasite"/>
        </authorList>
    </citation>
    <scope>IDENTIFICATION</scope>
</reference>
<evidence type="ECO:0000313" key="3">
    <source>
        <dbReference type="Proteomes" id="UP000887574"/>
    </source>
</evidence>
<feature type="region of interest" description="Disordered" evidence="1">
    <location>
        <begin position="126"/>
        <end position="167"/>
    </location>
</feature>
<feature type="domain" description="TFIID subunit TAF5 NTD2" evidence="2">
    <location>
        <begin position="10"/>
        <end position="49"/>
    </location>
</feature>
<feature type="compositionally biased region" description="Polar residues" evidence="1">
    <location>
        <begin position="154"/>
        <end position="167"/>
    </location>
</feature>
<sequence length="167" mass="18926">MKDVDYVERSALDYHKVELAVLLYPVFAHLYIQAIRTGQQSFARTFLSNIVTPLQIQNDELVNALLTNTFLLKISRPVLKQLESFMGKNSHIQEVIASHVTLEAVDQPIRVQSAIASELGGVLGQRSKQAKRRKQESRADYILEESSRSKNKELTSNSRKVWDSING</sequence>
<dbReference type="Gene3D" id="1.25.40.500">
    <property type="entry name" value="TFIID subunit TAF5, NTD2 domain"/>
    <property type="match status" value="2"/>
</dbReference>
<dbReference type="Pfam" id="PF04494">
    <property type="entry name" value="TFIID_NTD2"/>
    <property type="match status" value="1"/>
</dbReference>
<name>A0A915E440_9BILA</name>
<keyword evidence="3" id="KW-1185">Reference proteome</keyword>
<dbReference type="InterPro" id="IPR007582">
    <property type="entry name" value="TFIID_NTD2"/>
</dbReference>
<evidence type="ECO:0000313" key="4">
    <source>
        <dbReference type="WBParaSite" id="jg26755"/>
    </source>
</evidence>
<accession>A0A915E440</accession>
<feature type="compositionally biased region" description="Basic and acidic residues" evidence="1">
    <location>
        <begin position="136"/>
        <end position="153"/>
    </location>
</feature>
<dbReference type="InterPro" id="IPR037264">
    <property type="entry name" value="TFIID_NTD2_sf"/>
</dbReference>
<dbReference type="Proteomes" id="UP000887574">
    <property type="component" value="Unplaced"/>
</dbReference>
<dbReference type="SUPFAM" id="SSF160897">
    <property type="entry name" value="Taf5 N-terminal domain-like"/>
    <property type="match status" value="1"/>
</dbReference>
<evidence type="ECO:0000256" key="1">
    <source>
        <dbReference type="SAM" id="MobiDB-lite"/>
    </source>
</evidence>
<dbReference type="AlphaFoldDB" id="A0A915E440"/>